<accession>A0A1X2ICU4</accession>
<feature type="compositionally biased region" description="Polar residues" evidence="3">
    <location>
        <begin position="217"/>
        <end position="235"/>
    </location>
</feature>
<evidence type="ECO:0000256" key="1">
    <source>
        <dbReference type="ARBA" id="ARBA00022443"/>
    </source>
</evidence>
<dbReference type="GO" id="GO:0051286">
    <property type="term" value="C:cell tip"/>
    <property type="evidence" value="ECO:0007669"/>
    <property type="project" value="TreeGrafter"/>
</dbReference>
<name>A0A1X2ICU4_9FUNG</name>
<feature type="region of interest" description="Disordered" evidence="3">
    <location>
        <begin position="421"/>
        <end position="443"/>
    </location>
</feature>
<dbReference type="PROSITE" id="PS50002">
    <property type="entry name" value="SH3"/>
    <property type="match status" value="1"/>
</dbReference>
<dbReference type="OrthoDB" id="196165at2759"/>
<feature type="compositionally biased region" description="Low complexity" evidence="3">
    <location>
        <begin position="913"/>
        <end position="930"/>
    </location>
</feature>
<dbReference type="InterPro" id="IPR036028">
    <property type="entry name" value="SH3-like_dom_sf"/>
</dbReference>
<feature type="region of interest" description="Disordered" evidence="3">
    <location>
        <begin position="903"/>
        <end position="1157"/>
    </location>
</feature>
<evidence type="ECO:0000313" key="6">
    <source>
        <dbReference type="Proteomes" id="UP000193560"/>
    </source>
</evidence>
<feature type="compositionally biased region" description="Low complexity" evidence="3">
    <location>
        <begin position="756"/>
        <end position="769"/>
    </location>
</feature>
<evidence type="ECO:0000256" key="3">
    <source>
        <dbReference type="SAM" id="MobiDB-lite"/>
    </source>
</evidence>
<feature type="compositionally biased region" description="Low complexity" evidence="3">
    <location>
        <begin position="262"/>
        <end position="296"/>
    </location>
</feature>
<feature type="compositionally biased region" description="Low complexity" evidence="3">
    <location>
        <begin position="1242"/>
        <end position="1260"/>
    </location>
</feature>
<dbReference type="SUPFAM" id="SSF50044">
    <property type="entry name" value="SH3-domain"/>
    <property type="match status" value="1"/>
</dbReference>
<feature type="compositionally biased region" description="Acidic residues" evidence="3">
    <location>
        <begin position="43"/>
        <end position="56"/>
    </location>
</feature>
<dbReference type="Pfam" id="PF00018">
    <property type="entry name" value="SH3_1"/>
    <property type="match status" value="1"/>
</dbReference>
<dbReference type="Proteomes" id="UP000193560">
    <property type="component" value="Unassembled WGS sequence"/>
</dbReference>
<dbReference type="Gene3D" id="2.30.30.40">
    <property type="entry name" value="SH3 Domains"/>
    <property type="match status" value="1"/>
</dbReference>
<reference evidence="5 6" key="1">
    <citation type="submission" date="2016-07" db="EMBL/GenBank/DDBJ databases">
        <title>Pervasive Adenine N6-methylation of Active Genes in Fungi.</title>
        <authorList>
            <consortium name="DOE Joint Genome Institute"/>
            <person name="Mondo S.J."/>
            <person name="Dannebaum R.O."/>
            <person name="Kuo R.C."/>
            <person name="Labutti K."/>
            <person name="Haridas S."/>
            <person name="Kuo A."/>
            <person name="Salamov A."/>
            <person name="Ahrendt S.R."/>
            <person name="Lipzen A."/>
            <person name="Sullivan W."/>
            <person name="Andreopoulos W.B."/>
            <person name="Clum A."/>
            <person name="Lindquist E."/>
            <person name="Daum C."/>
            <person name="Ramamoorthy G.K."/>
            <person name="Gryganskyi A."/>
            <person name="Culley D."/>
            <person name="Magnuson J.K."/>
            <person name="James T.Y."/>
            <person name="O'Malley M.A."/>
            <person name="Stajich J.E."/>
            <person name="Spatafora J.W."/>
            <person name="Visel A."/>
            <person name="Grigoriev I.V."/>
        </authorList>
    </citation>
    <scope>NUCLEOTIDE SEQUENCE [LARGE SCALE GENOMIC DNA]</scope>
    <source>
        <strain evidence="5 6">NRRL 1336</strain>
    </source>
</reference>
<evidence type="ECO:0000313" key="5">
    <source>
        <dbReference type="EMBL" id="ORZ14085.1"/>
    </source>
</evidence>
<organism evidence="5 6">
    <name type="scientific">Absidia repens</name>
    <dbReference type="NCBI Taxonomy" id="90262"/>
    <lineage>
        <taxon>Eukaryota</taxon>
        <taxon>Fungi</taxon>
        <taxon>Fungi incertae sedis</taxon>
        <taxon>Mucoromycota</taxon>
        <taxon>Mucoromycotina</taxon>
        <taxon>Mucoromycetes</taxon>
        <taxon>Mucorales</taxon>
        <taxon>Cunninghamellaceae</taxon>
        <taxon>Absidia</taxon>
    </lineage>
</organism>
<feature type="compositionally biased region" description="Polar residues" evidence="3">
    <location>
        <begin position="976"/>
        <end position="986"/>
    </location>
</feature>
<evidence type="ECO:0000256" key="2">
    <source>
        <dbReference type="PROSITE-ProRule" id="PRU00192"/>
    </source>
</evidence>
<feature type="compositionally biased region" description="Acidic residues" evidence="3">
    <location>
        <begin position="192"/>
        <end position="216"/>
    </location>
</feature>
<dbReference type="GO" id="GO:0015630">
    <property type="term" value="C:microtubule cytoskeleton"/>
    <property type="evidence" value="ECO:0007669"/>
    <property type="project" value="TreeGrafter"/>
</dbReference>
<dbReference type="PANTHER" id="PTHR47775">
    <property type="entry name" value="BUD SITE SELECTION PROTEIN 14"/>
    <property type="match status" value="1"/>
</dbReference>
<feature type="compositionally biased region" description="Polar residues" evidence="3">
    <location>
        <begin position="1109"/>
        <end position="1119"/>
    </location>
</feature>
<dbReference type="InterPro" id="IPR053039">
    <property type="entry name" value="Polarity_Bud-Selection_Reg"/>
</dbReference>
<dbReference type="GO" id="GO:0030950">
    <property type="term" value="P:establishment or maintenance of actin cytoskeleton polarity"/>
    <property type="evidence" value="ECO:0007669"/>
    <property type="project" value="TreeGrafter"/>
</dbReference>
<feature type="compositionally biased region" description="Polar residues" evidence="3">
    <location>
        <begin position="903"/>
        <end position="912"/>
    </location>
</feature>
<feature type="region of interest" description="Disordered" evidence="3">
    <location>
        <begin position="636"/>
        <end position="822"/>
    </location>
</feature>
<feature type="region of interest" description="Disordered" evidence="3">
    <location>
        <begin position="262"/>
        <end position="297"/>
    </location>
</feature>
<feature type="region of interest" description="Disordered" evidence="3">
    <location>
        <begin position="484"/>
        <end position="508"/>
    </location>
</feature>
<feature type="region of interest" description="Disordered" evidence="3">
    <location>
        <begin position="849"/>
        <end position="872"/>
    </location>
</feature>
<feature type="compositionally biased region" description="Polar residues" evidence="3">
    <location>
        <begin position="770"/>
        <end position="785"/>
    </location>
</feature>
<comment type="caution">
    <text evidence="5">The sequence shown here is derived from an EMBL/GenBank/DDBJ whole genome shotgun (WGS) entry which is preliminary data.</text>
</comment>
<dbReference type="SMART" id="SM00326">
    <property type="entry name" value="SH3"/>
    <property type="match status" value="1"/>
</dbReference>
<feature type="compositionally biased region" description="Acidic residues" evidence="3">
    <location>
        <begin position="1047"/>
        <end position="1065"/>
    </location>
</feature>
<feature type="compositionally biased region" description="Low complexity" evidence="3">
    <location>
        <begin position="495"/>
        <end position="508"/>
    </location>
</feature>
<keyword evidence="6" id="KW-1185">Reference proteome</keyword>
<dbReference type="PANTHER" id="PTHR47775:SF1">
    <property type="entry name" value="BUD SITE SELECTION PROTEIN 14"/>
    <property type="match status" value="1"/>
</dbReference>
<feature type="compositionally biased region" description="Polar residues" evidence="3">
    <location>
        <begin position="1006"/>
        <end position="1024"/>
    </location>
</feature>
<dbReference type="InterPro" id="IPR001452">
    <property type="entry name" value="SH3_domain"/>
</dbReference>
<feature type="region of interest" description="Disordered" evidence="3">
    <location>
        <begin position="559"/>
        <end position="583"/>
    </location>
</feature>
<dbReference type="GO" id="GO:0008104">
    <property type="term" value="P:intracellular protein localization"/>
    <property type="evidence" value="ECO:0007669"/>
    <property type="project" value="TreeGrafter"/>
</dbReference>
<dbReference type="EMBL" id="MCGE01000015">
    <property type="protein sequence ID" value="ORZ14085.1"/>
    <property type="molecule type" value="Genomic_DNA"/>
</dbReference>
<feature type="region of interest" description="Disordered" evidence="3">
    <location>
        <begin position="41"/>
        <end position="66"/>
    </location>
</feature>
<feature type="compositionally biased region" description="Acidic residues" evidence="3">
    <location>
        <begin position="1074"/>
        <end position="1088"/>
    </location>
</feature>
<feature type="region of interest" description="Disordered" evidence="3">
    <location>
        <begin position="1231"/>
        <end position="1318"/>
    </location>
</feature>
<evidence type="ECO:0000259" key="4">
    <source>
        <dbReference type="PROSITE" id="PS50002"/>
    </source>
</evidence>
<proteinExistence type="predicted"/>
<feature type="compositionally biased region" description="Low complexity" evidence="3">
    <location>
        <begin position="944"/>
        <end position="957"/>
    </location>
</feature>
<dbReference type="STRING" id="90262.A0A1X2ICU4"/>
<protein>
    <recommendedName>
        <fullName evidence="4">SH3 domain-containing protein</fullName>
    </recommendedName>
</protein>
<feature type="domain" description="SH3" evidence="4">
    <location>
        <begin position="71"/>
        <end position="132"/>
    </location>
</feature>
<feature type="region of interest" description="Disordered" evidence="3">
    <location>
        <begin position="192"/>
        <end position="245"/>
    </location>
</feature>
<feature type="compositionally biased region" description="Low complexity" evidence="3">
    <location>
        <begin position="851"/>
        <end position="872"/>
    </location>
</feature>
<feature type="compositionally biased region" description="Low complexity" evidence="3">
    <location>
        <begin position="1139"/>
        <end position="1157"/>
    </location>
</feature>
<gene>
    <name evidence="5" type="ORF">BCR42DRAFT_377387</name>
</gene>
<keyword evidence="1 2" id="KW-0728">SH3 domain</keyword>
<sequence length="1334" mass="146506">MTSAINVSTHPLSAENETLSITKENEYHPYDPQQHHHGIMTSTEEEEDEMTIEEDGSSSMSSSPSIPDENINFDLVYALHTFTATVEGQASVVKGDALILMEDTNIYWWLVEVLKTREIGYIPAENIETPYERLARLNKHRNVEITSPSPDATATTLASSEYTSFTTSSSKRVTIAAEGSLEKINVYEVESDFEGDDELSVGGGDGDDDNFQDAEQQDISTHTGKYQQSLSSTDGLTAPPKLLVHPDDDDLIIQSVNEQQVQIHQVHQQQNVPHGQQQQQQQQQQPHEQQKQKPQQYLTPTAWKRDTSSHSLSSDGSSKHHSLETHSLRVFAGNIGQGPLFHSFDILAMTTTDDLLKEVVKRFDILPTSSDDQNSTIEYYIAVQGADGDDYILASQDKPLSIFKTLTASLTTPMPAVSQNICRKPQEGTGSTRRKRSSSFGNYEQTSYEEDSVIRFYVHRRMKRAHERQGLVYIKVSLYPDDPSSNDHPAGLLEQQQQQQQQHSSTFFFKNKKKKLSAAAIKTEIDRIDKILPVSYDSLVGAVINTALEKFHVPDAEADGMQHQQDQKSHPLDAPPPQSHRHGTTKYYMSVRNASGQETLLQATDIMEDVLHGQQQQVSDHISRDLLFILRQCNSSGRKTRQQPPFPLSNLGKQDRKGSYSSIGSHAGGGGSDERRPSILDILMDSPPRSADDRRPSYKSSPLASPRSFVNDRRRSNHSLGQQQQHQQDRSNSLPSVYEATSPLASTHGLSPPVMSISRSRQSSCSALSTNPPSSDQSDTEQLAFSSSSSSLTNSKHENNISTNSGSDTKKRKESSSFKSQLKRLVGWGSSSSSKLKKVNDLTISTSPSVQSSTITSANQQQQQQQQTITSQSAFVSTGSNFSFSKAEGLQSNISTTSAPAISGAAMSSSTSLPQQALEPLPQQPQQHLQHPMDDGRSASLYMNNNSSTPSVQSSSSPAGQWQQVDSVMMVHDASSHTNSSEQQQDLLPPPVPPKTPNDSHVAHLSTPSAIAMSSNNSELEVSRSSSIIQHNDHDDDDDMISSSSSSDDDYDEPETQGDSNDSDDGVAIVGAVDSDEDDEDDDDESDDPDRPEQRRRLNSVVSIGRNGGTKNASSSSRKGSLAGMTISEHHRNDNNYEPQQQQQQQHPAPAPAAPVAAQDDFDNDLFFLVTQGVDYLKTRECTKWEDEENRYQYHPWNRPQPLNSSTLVGGDGTAATDAALSMTMTTSNTASNIALETPSLDGGSEINNNNNNISSGDDTNGADHDGDVCEPYSDKTLVSPPLSPSNINQPTKNDRSINNKKNPAIPSPSIVTPKDSSVDDEELKWIVNSHILF</sequence>